<protein>
    <submittedName>
        <fullName evidence="1">Uncharacterized protein</fullName>
    </submittedName>
</protein>
<keyword evidence="2" id="KW-1185">Reference proteome</keyword>
<dbReference type="KEGG" id="fae:FAES_3652"/>
<dbReference type="AlphaFoldDB" id="I0KC06"/>
<name>I0KC06_9BACT</name>
<dbReference type="RefSeq" id="WP_015332758.1">
    <property type="nucleotide sequence ID" value="NC_020054.1"/>
</dbReference>
<dbReference type="eggNOG" id="ENOG502ZQ2T">
    <property type="taxonomic scope" value="Bacteria"/>
</dbReference>
<reference evidence="1 2" key="1">
    <citation type="journal article" date="2012" name="J. Bacteriol.">
        <title>Genome Sequence of Fibrella aestuarina BUZ 2T, a Filamentous Marine Bacterium.</title>
        <authorList>
            <person name="Filippini M."/>
            <person name="Qi W."/>
            <person name="Blom J."/>
            <person name="Goesmann A."/>
            <person name="Smits T.H."/>
            <person name="Bagheri H.C."/>
        </authorList>
    </citation>
    <scope>NUCLEOTIDE SEQUENCE [LARGE SCALE GENOMIC DNA]</scope>
    <source>
        <strain evidence="2">BUZ 2T</strain>
    </source>
</reference>
<sequence>MSDIIRIGGYNPGGGNWLELLPVDGIAPATPGSSSITPRDGYSWSRIYCTEETMSYLDTVTEADNGDLHTIDIKGFSPGDTPAKAKAIELLKVLGPHVVRFRDNARLTRLVGTATEGLKFVYEQQTGDSVADKRGYALSLSGTLTKGCDYE</sequence>
<gene>
    <name evidence="1" type="ORF">FAES_3652</name>
</gene>
<evidence type="ECO:0000313" key="2">
    <source>
        <dbReference type="Proteomes" id="UP000011058"/>
    </source>
</evidence>
<dbReference type="STRING" id="1166018.FAES_3652"/>
<dbReference type="OrthoDB" id="964170at2"/>
<dbReference type="HOGENOM" id="CLU_1728667_0_0_10"/>
<dbReference type="Proteomes" id="UP000011058">
    <property type="component" value="Chromosome"/>
</dbReference>
<proteinExistence type="predicted"/>
<accession>I0KC06</accession>
<evidence type="ECO:0000313" key="1">
    <source>
        <dbReference type="EMBL" id="CCH01659.1"/>
    </source>
</evidence>
<dbReference type="EMBL" id="HE796683">
    <property type="protein sequence ID" value="CCH01659.1"/>
    <property type="molecule type" value="Genomic_DNA"/>
</dbReference>
<organism evidence="1 2">
    <name type="scientific">Fibrella aestuarina BUZ 2</name>
    <dbReference type="NCBI Taxonomy" id="1166018"/>
    <lineage>
        <taxon>Bacteria</taxon>
        <taxon>Pseudomonadati</taxon>
        <taxon>Bacteroidota</taxon>
        <taxon>Cytophagia</taxon>
        <taxon>Cytophagales</taxon>
        <taxon>Spirosomataceae</taxon>
        <taxon>Fibrella</taxon>
    </lineage>
</organism>